<dbReference type="AlphaFoldDB" id="A0AAW9QC27"/>
<accession>A0AAW9QC27</accession>
<keyword evidence="2" id="KW-0812">Transmembrane</keyword>
<dbReference type="EMBL" id="JAZBJZ010000202">
    <property type="protein sequence ID" value="MEE3719991.1"/>
    <property type="molecule type" value="Genomic_DNA"/>
</dbReference>
<keyword evidence="4" id="KW-1185">Reference proteome</keyword>
<gene>
    <name evidence="3" type="ORF">V2H45_24955</name>
</gene>
<dbReference type="Pfam" id="PF09601">
    <property type="entry name" value="DUF2459"/>
    <property type="match status" value="1"/>
</dbReference>
<dbReference type="Proteomes" id="UP001333818">
    <property type="component" value="Unassembled WGS sequence"/>
</dbReference>
<keyword evidence="2" id="KW-0472">Membrane</keyword>
<proteinExistence type="predicted"/>
<evidence type="ECO:0000256" key="2">
    <source>
        <dbReference type="SAM" id="Phobius"/>
    </source>
</evidence>
<comment type="caution">
    <text evidence="3">The sequence shown here is derived from an EMBL/GenBank/DDBJ whole genome shotgun (WGS) entry which is preliminary data.</text>
</comment>
<keyword evidence="2" id="KW-1133">Transmembrane helix</keyword>
<evidence type="ECO:0000313" key="3">
    <source>
        <dbReference type="EMBL" id="MEE3719991.1"/>
    </source>
</evidence>
<dbReference type="RefSeq" id="WP_330486429.1">
    <property type="nucleotide sequence ID" value="NZ_JAZBJZ010000202.1"/>
</dbReference>
<feature type="transmembrane region" description="Helical" evidence="2">
    <location>
        <begin position="37"/>
        <end position="57"/>
    </location>
</feature>
<dbReference type="InterPro" id="IPR011727">
    <property type="entry name" value="CHP02117"/>
</dbReference>
<name>A0AAW9QC27_9CYAN</name>
<evidence type="ECO:0000256" key="1">
    <source>
        <dbReference type="SAM" id="MobiDB-lite"/>
    </source>
</evidence>
<feature type="region of interest" description="Disordered" evidence="1">
    <location>
        <begin position="1"/>
        <end position="31"/>
    </location>
</feature>
<evidence type="ECO:0000313" key="4">
    <source>
        <dbReference type="Proteomes" id="UP001333818"/>
    </source>
</evidence>
<organism evidence="3 4">
    <name type="scientific">Tumidithrix elongata BACA0141</name>
    <dbReference type="NCBI Taxonomy" id="2716417"/>
    <lineage>
        <taxon>Bacteria</taxon>
        <taxon>Bacillati</taxon>
        <taxon>Cyanobacteriota</taxon>
        <taxon>Cyanophyceae</taxon>
        <taxon>Pseudanabaenales</taxon>
        <taxon>Pseudanabaenaceae</taxon>
        <taxon>Tumidithrix</taxon>
        <taxon>Tumidithrix elongata</taxon>
    </lineage>
</organism>
<protein>
    <submittedName>
        <fullName evidence="3">DUF2459 domain-containing protein</fullName>
    </submittedName>
</protein>
<reference evidence="3" key="1">
    <citation type="submission" date="2024-01" db="EMBL/GenBank/DDBJ databases">
        <title>Bank of Algae and Cyanobacteria of the Azores (BACA) strain genomes.</title>
        <authorList>
            <person name="Luz R."/>
            <person name="Cordeiro R."/>
            <person name="Fonseca A."/>
            <person name="Goncalves V."/>
        </authorList>
    </citation>
    <scope>NUCLEOTIDE SEQUENCE</scope>
    <source>
        <strain evidence="3">BACA0141</strain>
    </source>
</reference>
<sequence length="269" mass="30408">MPDDLPNRLPSDRPDPNQPASNQPDPNRPIPRSRKQIILRGILFFLGLGLALAIAYFSHCPSPEIGLFPPPPQSRTHTIYLVKHDFHTGIAWSQTENIKEGKALMGAEKWKDSPYVEVGWGDRQFYYSNDTSILSMIRAMVIPSPSTLHVASFAEPPEVFFQFPVFQLELSEAGFEKLVAYIQRSFQTDAKGDRLPPISDRGQYGVSNFYESVPKYFFAFNCNTWAAAALHHAGLPICDRRTLLSEHLADRIKPYAFRIFAPPNSSQKK</sequence>